<dbReference type="GO" id="GO:0005737">
    <property type="term" value="C:cytoplasm"/>
    <property type="evidence" value="ECO:0007669"/>
    <property type="project" value="TreeGrafter"/>
</dbReference>
<evidence type="ECO:0000256" key="2">
    <source>
        <dbReference type="ARBA" id="ARBA00005013"/>
    </source>
</evidence>
<dbReference type="GO" id="GO:0046656">
    <property type="term" value="P:folic acid biosynthetic process"/>
    <property type="evidence" value="ECO:0007669"/>
    <property type="project" value="UniProtKB-UniRule"/>
</dbReference>
<sequence>MTIHLENLRFYGYHGLYVHEQKLGAWFELDVSLEWPDPDRPIRHLHETVNYVAVYDLVKARMALPEELLETLAMEMAHLLKDHFPQLSGVGIRVTKINPPLLNFQGTVAVEYRKSF</sequence>
<reference evidence="8 9" key="1">
    <citation type="submission" date="2019-03" db="EMBL/GenBank/DDBJ databases">
        <title>Genomic Encyclopedia of Type Strains, Phase IV (KMG-IV): sequencing the most valuable type-strain genomes for metagenomic binning, comparative biology and taxonomic classification.</title>
        <authorList>
            <person name="Goeker M."/>
        </authorList>
    </citation>
    <scope>NUCLEOTIDE SEQUENCE [LARGE SCALE GENOMIC DNA]</scope>
    <source>
        <strain evidence="8 9">DSM 100059</strain>
    </source>
</reference>
<dbReference type="EMBL" id="SODV01000002">
    <property type="protein sequence ID" value="TDW97350.1"/>
    <property type="molecule type" value="Genomic_DNA"/>
</dbReference>
<dbReference type="SMART" id="SM00905">
    <property type="entry name" value="FolB"/>
    <property type="match status" value="1"/>
</dbReference>
<dbReference type="AlphaFoldDB" id="A0A4R8DK20"/>
<comment type="function">
    <text evidence="6">Catalyzes the conversion of 7,8-dihydroneopterin to 6-hydroxymethyl-7,8-dihydropterin.</text>
</comment>
<dbReference type="EC" id="4.1.2.25" evidence="6"/>
<dbReference type="RefSeq" id="WP_133999436.1">
    <property type="nucleotide sequence ID" value="NZ_SODV01000002.1"/>
</dbReference>
<evidence type="ECO:0000313" key="8">
    <source>
        <dbReference type="EMBL" id="TDW97350.1"/>
    </source>
</evidence>
<comment type="pathway">
    <text evidence="2 6">Cofactor biosynthesis; tetrahydrofolate biosynthesis; 2-amino-4-hydroxy-6-hydroxymethyl-7,8-dihydropteridine diphosphate from 7,8-dihydroneopterin triphosphate: step 3/4.</text>
</comment>
<dbReference type="GO" id="GO:0004150">
    <property type="term" value="F:dihydroneopterin aldolase activity"/>
    <property type="evidence" value="ECO:0007669"/>
    <property type="project" value="UniProtKB-UniRule"/>
</dbReference>
<dbReference type="Gene3D" id="3.30.1130.10">
    <property type="match status" value="1"/>
</dbReference>
<dbReference type="UniPathway" id="UPA00077">
    <property type="reaction ID" value="UER00154"/>
</dbReference>
<protein>
    <recommendedName>
        <fullName evidence="6">7,8-dihydroneopterin aldolase</fullName>
        <ecNumber evidence="6">4.1.2.25</ecNumber>
    </recommendedName>
</protein>
<name>A0A4R8DK20_9BACT</name>
<evidence type="ECO:0000259" key="7">
    <source>
        <dbReference type="SMART" id="SM00905"/>
    </source>
</evidence>
<dbReference type="Proteomes" id="UP000294498">
    <property type="component" value="Unassembled WGS sequence"/>
</dbReference>
<evidence type="ECO:0000256" key="5">
    <source>
        <dbReference type="ARBA" id="ARBA00023239"/>
    </source>
</evidence>
<dbReference type="InterPro" id="IPR006156">
    <property type="entry name" value="Dihydroneopterin_aldolase"/>
</dbReference>
<accession>A0A4R8DK20</accession>
<dbReference type="InterPro" id="IPR043133">
    <property type="entry name" value="GTP-CH-I_C/QueF"/>
</dbReference>
<dbReference type="SUPFAM" id="SSF55620">
    <property type="entry name" value="Tetrahydrobiopterin biosynthesis enzymes-like"/>
    <property type="match status" value="1"/>
</dbReference>
<feature type="domain" description="Dihydroneopterin aldolase/epimerase" evidence="7">
    <location>
        <begin position="3"/>
        <end position="114"/>
    </location>
</feature>
<keyword evidence="4 6" id="KW-0289">Folate biosynthesis</keyword>
<dbReference type="GO" id="GO:0046654">
    <property type="term" value="P:tetrahydrofolate biosynthetic process"/>
    <property type="evidence" value="ECO:0007669"/>
    <property type="project" value="UniProtKB-UniRule"/>
</dbReference>
<evidence type="ECO:0000256" key="4">
    <source>
        <dbReference type="ARBA" id="ARBA00022909"/>
    </source>
</evidence>
<evidence type="ECO:0000313" key="9">
    <source>
        <dbReference type="Proteomes" id="UP000294498"/>
    </source>
</evidence>
<organism evidence="8 9">
    <name type="scientific">Dinghuibacter silviterrae</name>
    <dbReference type="NCBI Taxonomy" id="1539049"/>
    <lineage>
        <taxon>Bacteria</taxon>
        <taxon>Pseudomonadati</taxon>
        <taxon>Bacteroidota</taxon>
        <taxon>Chitinophagia</taxon>
        <taxon>Chitinophagales</taxon>
        <taxon>Chitinophagaceae</taxon>
        <taxon>Dinghuibacter</taxon>
    </lineage>
</organism>
<keyword evidence="5 6" id="KW-0456">Lyase</keyword>
<dbReference type="PANTHER" id="PTHR42844">
    <property type="entry name" value="DIHYDRONEOPTERIN ALDOLASE 1-RELATED"/>
    <property type="match status" value="1"/>
</dbReference>
<comment type="similarity">
    <text evidence="3 6">Belongs to the DHNA family.</text>
</comment>
<keyword evidence="9" id="KW-1185">Reference proteome</keyword>
<proteinExistence type="inferred from homology"/>
<dbReference type="Pfam" id="PF02152">
    <property type="entry name" value="FolB"/>
    <property type="match status" value="1"/>
</dbReference>
<dbReference type="NCBIfam" id="TIGR00525">
    <property type="entry name" value="folB"/>
    <property type="match status" value="1"/>
</dbReference>
<dbReference type="InterPro" id="IPR006157">
    <property type="entry name" value="FolB_dom"/>
</dbReference>
<evidence type="ECO:0000256" key="1">
    <source>
        <dbReference type="ARBA" id="ARBA00001353"/>
    </source>
</evidence>
<dbReference type="OrthoDB" id="9803748at2"/>
<dbReference type="PANTHER" id="PTHR42844:SF1">
    <property type="entry name" value="DIHYDRONEOPTERIN ALDOLASE 1-RELATED"/>
    <property type="match status" value="1"/>
</dbReference>
<gene>
    <name evidence="8" type="ORF">EDB95_5197</name>
</gene>
<comment type="caution">
    <text evidence="8">The sequence shown here is derived from an EMBL/GenBank/DDBJ whole genome shotgun (WGS) entry which is preliminary data.</text>
</comment>
<evidence type="ECO:0000256" key="6">
    <source>
        <dbReference type="RuleBase" id="RU362079"/>
    </source>
</evidence>
<dbReference type="NCBIfam" id="TIGR00526">
    <property type="entry name" value="folB_dom"/>
    <property type="match status" value="1"/>
</dbReference>
<comment type="catalytic activity">
    <reaction evidence="1 6">
        <text>7,8-dihydroneopterin = 6-hydroxymethyl-7,8-dihydropterin + glycolaldehyde</text>
        <dbReference type="Rhea" id="RHEA:10540"/>
        <dbReference type="ChEBI" id="CHEBI:17001"/>
        <dbReference type="ChEBI" id="CHEBI:17071"/>
        <dbReference type="ChEBI" id="CHEBI:44841"/>
        <dbReference type="EC" id="4.1.2.25"/>
    </reaction>
</comment>
<evidence type="ECO:0000256" key="3">
    <source>
        <dbReference type="ARBA" id="ARBA00005708"/>
    </source>
</evidence>